<name>A0A5D2J625_GOSTO</name>
<sequence>MPIKLISNPKNNSPLPLLKLPQLLSLYAISDSFHSDNDKTERSPDDPHDSKSSFAYPFRFVYYYFLKGERKEEDSKIIIKNQ</sequence>
<dbReference type="EMBL" id="CM017632">
    <property type="protein sequence ID" value="TYH49493.1"/>
    <property type="molecule type" value="Genomic_DNA"/>
</dbReference>
<organism evidence="1 2">
    <name type="scientific">Gossypium tomentosum</name>
    <name type="common">Hawaiian cotton</name>
    <name type="synonym">Gossypium sandvicense</name>
    <dbReference type="NCBI Taxonomy" id="34277"/>
    <lineage>
        <taxon>Eukaryota</taxon>
        <taxon>Viridiplantae</taxon>
        <taxon>Streptophyta</taxon>
        <taxon>Embryophyta</taxon>
        <taxon>Tracheophyta</taxon>
        <taxon>Spermatophyta</taxon>
        <taxon>Magnoliopsida</taxon>
        <taxon>eudicotyledons</taxon>
        <taxon>Gunneridae</taxon>
        <taxon>Pentapetalae</taxon>
        <taxon>rosids</taxon>
        <taxon>malvids</taxon>
        <taxon>Malvales</taxon>
        <taxon>Malvaceae</taxon>
        <taxon>Malvoideae</taxon>
        <taxon>Gossypium</taxon>
    </lineage>
</organism>
<dbReference type="Proteomes" id="UP000322667">
    <property type="component" value="Chromosome D10"/>
</dbReference>
<keyword evidence="2" id="KW-1185">Reference proteome</keyword>
<reference evidence="1 2" key="1">
    <citation type="submission" date="2019-07" db="EMBL/GenBank/DDBJ databases">
        <title>WGS assembly of Gossypium tomentosum.</title>
        <authorList>
            <person name="Chen Z.J."/>
            <person name="Sreedasyam A."/>
            <person name="Ando A."/>
            <person name="Song Q."/>
            <person name="De L."/>
            <person name="Hulse-Kemp A."/>
            <person name="Ding M."/>
            <person name="Ye W."/>
            <person name="Kirkbride R."/>
            <person name="Jenkins J."/>
            <person name="Plott C."/>
            <person name="Lovell J."/>
            <person name="Lin Y.-M."/>
            <person name="Vaughn R."/>
            <person name="Liu B."/>
            <person name="Li W."/>
            <person name="Simpson S."/>
            <person name="Scheffler B."/>
            <person name="Saski C."/>
            <person name="Grover C."/>
            <person name="Hu G."/>
            <person name="Conover J."/>
            <person name="Carlson J."/>
            <person name="Shu S."/>
            <person name="Boston L."/>
            <person name="Williams M."/>
            <person name="Peterson D."/>
            <person name="Mcgee K."/>
            <person name="Jones D."/>
            <person name="Wendel J."/>
            <person name="Stelly D."/>
            <person name="Grimwood J."/>
            <person name="Schmutz J."/>
        </authorList>
    </citation>
    <scope>NUCLEOTIDE SEQUENCE [LARGE SCALE GENOMIC DNA]</scope>
    <source>
        <strain evidence="1">7179.01</strain>
    </source>
</reference>
<accession>A0A5D2J625</accession>
<protein>
    <submittedName>
        <fullName evidence="1">Uncharacterized protein</fullName>
    </submittedName>
</protein>
<gene>
    <name evidence="1" type="ORF">ES332_D10G141100v1</name>
</gene>
<evidence type="ECO:0000313" key="2">
    <source>
        <dbReference type="Proteomes" id="UP000322667"/>
    </source>
</evidence>
<dbReference type="AlphaFoldDB" id="A0A5D2J625"/>
<proteinExistence type="predicted"/>
<evidence type="ECO:0000313" key="1">
    <source>
        <dbReference type="EMBL" id="TYH49493.1"/>
    </source>
</evidence>